<feature type="domain" description="HTH marR-type" evidence="1">
    <location>
        <begin position="33"/>
        <end position="166"/>
    </location>
</feature>
<dbReference type="AlphaFoldDB" id="A0A919TND4"/>
<keyword evidence="3" id="KW-1185">Reference proteome</keyword>
<dbReference type="SUPFAM" id="SSF46785">
    <property type="entry name" value="Winged helix' DNA-binding domain"/>
    <property type="match status" value="1"/>
</dbReference>
<evidence type="ECO:0000259" key="1">
    <source>
        <dbReference type="PROSITE" id="PS50995"/>
    </source>
</evidence>
<dbReference type="PROSITE" id="PS50995">
    <property type="entry name" value="HTH_MARR_2"/>
    <property type="match status" value="1"/>
</dbReference>
<dbReference type="Gene3D" id="1.10.10.10">
    <property type="entry name" value="Winged helix-like DNA-binding domain superfamily/Winged helix DNA-binding domain"/>
    <property type="match status" value="1"/>
</dbReference>
<gene>
    <name evidence="2" type="ORF">Asi03nite_61550</name>
</gene>
<dbReference type="InterPro" id="IPR036390">
    <property type="entry name" value="WH_DNA-bd_sf"/>
</dbReference>
<reference evidence="2" key="1">
    <citation type="submission" date="2021-01" db="EMBL/GenBank/DDBJ databases">
        <title>Whole genome shotgun sequence of Actinoplanes siamensis NBRC 109076.</title>
        <authorList>
            <person name="Komaki H."/>
            <person name="Tamura T."/>
        </authorList>
    </citation>
    <scope>NUCLEOTIDE SEQUENCE</scope>
    <source>
        <strain evidence="2">NBRC 109076</strain>
    </source>
</reference>
<dbReference type="GO" id="GO:0003700">
    <property type="term" value="F:DNA-binding transcription factor activity"/>
    <property type="evidence" value="ECO:0007669"/>
    <property type="project" value="InterPro"/>
</dbReference>
<sequence>MRSPHNKLYATRIVPTHEDGNHVHDEPNATSGVAKLSDEILRLIRVGPRFRGMLKTGDLGAEFSALMLLLPLRSMGPMRVTDLAELKQADPSTISRQVAQLVKAGLARREADPADGRASRLAVTDAGLAACERLGTARVALLERALSDWPADRVDTFAQLFHEFNTSVEALLRTDLGAPPRENA</sequence>
<protein>
    <submittedName>
        <fullName evidence="2">Transcriptional regulator</fullName>
    </submittedName>
</protein>
<dbReference type="CDD" id="cd00090">
    <property type="entry name" value="HTH_ARSR"/>
    <property type="match status" value="1"/>
</dbReference>
<organism evidence="2 3">
    <name type="scientific">Actinoplanes siamensis</name>
    <dbReference type="NCBI Taxonomy" id="1223317"/>
    <lineage>
        <taxon>Bacteria</taxon>
        <taxon>Bacillati</taxon>
        <taxon>Actinomycetota</taxon>
        <taxon>Actinomycetes</taxon>
        <taxon>Micromonosporales</taxon>
        <taxon>Micromonosporaceae</taxon>
        <taxon>Actinoplanes</taxon>
    </lineage>
</organism>
<dbReference type="PANTHER" id="PTHR33164">
    <property type="entry name" value="TRANSCRIPTIONAL REGULATOR, MARR FAMILY"/>
    <property type="match status" value="1"/>
</dbReference>
<dbReference type="InterPro" id="IPR036388">
    <property type="entry name" value="WH-like_DNA-bd_sf"/>
</dbReference>
<dbReference type="InterPro" id="IPR000835">
    <property type="entry name" value="HTH_MarR-typ"/>
</dbReference>
<name>A0A919TND4_9ACTN</name>
<evidence type="ECO:0000313" key="2">
    <source>
        <dbReference type="EMBL" id="GIF08617.1"/>
    </source>
</evidence>
<dbReference type="EMBL" id="BOMW01000065">
    <property type="protein sequence ID" value="GIF08617.1"/>
    <property type="molecule type" value="Genomic_DNA"/>
</dbReference>
<dbReference type="InterPro" id="IPR039422">
    <property type="entry name" value="MarR/SlyA-like"/>
</dbReference>
<comment type="caution">
    <text evidence="2">The sequence shown here is derived from an EMBL/GenBank/DDBJ whole genome shotgun (WGS) entry which is preliminary data.</text>
</comment>
<dbReference type="InterPro" id="IPR011991">
    <property type="entry name" value="ArsR-like_HTH"/>
</dbReference>
<dbReference type="Pfam" id="PF01047">
    <property type="entry name" value="MarR"/>
    <property type="match status" value="1"/>
</dbReference>
<evidence type="ECO:0000313" key="3">
    <source>
        <dbReference type="Proteomes" id="UP000629619"/>
    </source>
</evidence>
<dbReference type="Proteomes" id="UP000629619">
    <property type="component" value="Unassembled WGS sequence"/>
</dbReference>
<dbReference type="GO" id="GO:0006950">
    <property type="term" value="P:response to stress"/>
    <property type="evidence" value="ECO:0007669"/>
    <property type="project" value="TreeGrafter"/>
</dbReference>
<proteinExistence type="predicted"/>
<dbReference type="SMART" id="SM00347">
    <property type="entry name" value="HTH_MARR"/>
    <property type="match status" value="1"/>
</dbReference>
<accession>A0A919TND4</accession>
<dbReference type="PANTHER" id="PTHR33164:SF57">
    <property type="entry name" value="MARR-FAMILY TRANSCRIPTIONAL REGULATOR"/>
    <property type="match status" value="1"/>
</dbReference>